<dbReference type="InterPro" id="IPR013766">
    <property type="entry name" value="Thioredoxin_domain"/>
</dbReference>
<dbReference type="PANTHER" id="PTHR45663:SF40">
    <property type="entry name" value="THIOREDOXIN 2"/>
    <property type="match status" value="1"/>
</dbReference>
<evidence type="ECO:0000259" key="3">
    <source>
        <dbReference type="PROSITE" id="PS51352"/>
    </source>
</evidence>
<dbReference type="InterPro" id="IPR017937">
    <property type="entry name" value="Thioredoxin_CS"/>
</dbReference>
<dbReference type="CDD" id="cd02947">
    <property type="entry name" value="TRX_family"/>
    <property type="match status" value="1"/>
</dbReference>
<protein>
    <submittedName>
        <fullName evidence="4">Thioredoxin</fullName>
    </submittedName>
</protein>
<dbReference type="SUPFAM" id="SSF52833">
    <property type="entry name" value="Thioredoxin-like"/>
    <property type="match status" value="1"/>
</dbReference>
<reference evidence="5" key="1">
    <citation type="journal article" date="2019" name="Int. J. Syst. Evol. Microbiol.">
        <title>The Global Catalogue of Microorganisms (GCM) 10K type strain sequencing project: providing services to taxonomists for standard genome sequencing and annotation.</title>
        <authorList>
            <consortium name="The Broad Institute Genomics Platform"/>
            <consortium name="The Broad Institute Genome Sequencing Center for Infectious Disease"/>
            <person name="Wu L."/>
            <person name="Ma J."/>
        </authorList>
    </citation>
    <scope>NUCLEOTIDE SEQUENCE [LARGE SCALE GENOMIC DNA]</scope>
    <source>
        <strain evidence="5">NBRC 112299</strain>
    </source>
</reference>
<dbReference type="EMBL" id="BSUN01000001">
    <property type="protein sequence ID" value="GMA34646.1"/>
    <property type="molecule type" value="Genomic_DNA"/>
</dbReference>
<evidence type="ECO:0000256" key="1">
    <source>
        <dbReference type="ARBA" id="ARBA00023157"/>
    </source>
</evidence>
<evidence type="ECO:0000313" key="4">
    <source>
        <dbReference type="EMBL" id="GMA34646.1"/>
    </source>
</evidence>
<dbReference type="InterPro" id="IPR036249">
    <property type="entry name" value="Thioredoxin-like_sf"/>
</dbReference>
<evidence type="ECO:0000256" key="2">
    <source>
        <dbReference type="SAM" id="MobiDB-lite"/>
    </source>
</evidence>
<keyword evidence="5" id="KW-1185">Reference proteome</keyword>
<feature type="domain" description="Thioredoxin" evidence="3">
    <location>
        <begin position="1"/>
        <end position="120"/>
    </location>
</feature>
<sequence>MATVDLTTETFEETVTKDGIVLVDFWAEWCGPCKRFSPIYDASSEVNTEVVHAKVDTEAEQALGAQFGVTAIPTLMAFRDGIMVFQQAGALPAPRRSRSWTPSQDSTWTRSAPRLAEQQA</sequence>
<dbReference type="PROSITE" id="PS00194">
    <property type="entry name" value="THIOREDOXIN_1"/>
    <property type="match status" value="1"/>
</dbReference>
<dbReference type="Gene3D" id="3.40.30.10">
    <property type="entry name" value="Glutaredoxin"/>
    <property type="match status" value="1"/>
</dbReference>
<comment type="caution">
    <text evidence="4">The sequence shown here is derived from an EMBL/GenBank/DDBJ whole genome shotgun (WGS) entry which is preliminary data.</text>
</comment>
<dbReference type="PANTHER" id="PTHR45663">
    <property type="entry name" value="GEO12009P1"/>
    <property type="match status" value="1"/>
</dbReference>
<dbReference type="PROSITE" id="PS51352">
    <property type="entry name" value="THIOREDOXIN_2"/>
    <property type="match status" value="1"/>
</dbReference>
<feature type="region of interest" description="Disordered" evidence="2">
    <location>
        <begin position="90"/>
        <end position="120"/>
    </location>
</feature>
<feature type="compositionally biased region" description="Polar residues" evidence="2">
    <location>
        <begin position="99"/>
        <end position="110"/>
    </location>
</feature>
<name>A0ABQ6IAA3_9MICO</name>
<evidence type="ECO:0000313" key="5">
    <source>
        <dbReference type="Proteomes" id="UP001157125"/>
    </source>
</evidence>
<organism evidence="4 5">
    <name type="scientific">Demequina litorisediminis</name>
    <dbReference type="NCBI Taxonomy" id="1849022"/>
    <lineage>
        <taxon>Bacteria</taxon>
        <taxon>Bacillati</taxon>
        <taxon>Actinomycetota</taxon>
        <taxon>Actinomycetes</taxon>
        <taxon>Micrococcales</taxon>
        <taxon>Demequinaceae</taxon>
        <taxon>Demequina</taxon>
    </lineage>
</organism>
<proteinExistence type="predicted"/>
<gene>
    <name evidence="4" type="ORF">GCM10025876_08500</name>
</gene>
<accession>A0ABQ6IAA3</accession>
<keyword evidence="1" id="KW-1015">Disulfide bond</keyword>
<dbReference type="PRINTS" id="PR00421">
    <property type="entry name" value="THIOREDOXIN"/>
</dbReference>
<dbReference type="Pfam" id="PF00085">
    <property type="entry name" value="Thioredoxin"/>
    <property type="match status" value="1"/>
</dbReference>
<dbReference type="Proteomes" id="UP001157125">
    <property type="component" value="Unassembled WGS sequence"/>
</dbReference>